<feature type="region of interest" description="Disordered" evidence="11">
    <location>
        <begin position="388"/>
        <end position="476"/>
    </location>
</feature>
<feature type="binding site" evidence="8">
    <location>
        <position position="339"/>
    </location>
    <ligand>
        <name>Zn(2+)</name>
        <dbReference type="ChEBI" id="CHEBI:29105"/>
        <label>4</label>
        <note>catalytic</note>
    </ligand>
</feature>
<gene>
    <name evidence="13" type="ORF">SCAR479_14048</name>
</gene>
<comment type="function">
    <text evidence="8 10">Cotranslationally removes the N-terminal methionine from nascent proteins. The N-terminal methionine is often cleaved when the second residue in the primary sequence is small and uncharged (Met-Ala-, Cys, Gly, Pro, Ser, Thr, or Val).</text>
</comment>
<dbReference type="Pfam" id="PF00557">
    <property type="entry name" value="Peptidase_M24"/>
    <property type="match status" value="1"/>
</dbReference>
<evidence type="ECO:0000256" key="1">
    <source>
        <dbReference type="ARBA" id="ARBA00022438"/>
    </source>
</evidence>
<dbReference type="EMBL" id="JARVKM010000144">
    <property type="protein sequence ID" value="KAK9769274.1"/>
    <property type="molecule type" value="Genomic_DNA"/>
</dbReference>
<reference evidence="13 14" key="1">
    <citation type="submission" date="2024-02" db="EMBL/GenBank/DDBJ databases">
        <title>First draft genome assembly of two strains of Seiridium cardinale.</title>
        <authorList>
            <person name="Emiliani G."/>
            <person name="Scali E."/>
        </authorList>
    </citation>
    <scope>NUCLEOTIDE SEQUENCE [LARGE SCALE GENOMIC DNA]</scope>
    <source>
        <strain evidence="13 14">BM-138-000479</strain>
    </source>
</reference>
<dbReference type="SUPFAM" id="SSF55920">
    <property type="entry name" value="Creatinase/aminopeptidase"/>
    <property type="match status" value="1"/>
</dbReference>
<dbReference type="InterPro" id="IPR002467">
    <property type="entry name" value="Pept_M24A_MAP1"/>
</dbReference>
<accession>A0ABR2X692</accession>
<feature type="binding site" evidence="8">
    <location>
        <position position="229"/>
    </location>
    <ligand>
        <name>Zn(2+)</name>
        <dbReference type="ChEBI" id="CHEBI:29105"/>
        <label>3</label>
    </ligand>
</feature>
<evidence type="ECO:0000256" key="7">
    <source>
        <dbReference type="ARBA" id="ARBA00022833"/>
    </source>
</evidence>
<dbReference type="PRINTS" id="PR00599">
    <property type="entry name" value="MAPEPTIDASE"/>
</dbReference>
<keyword evidence="1 8" id="KW-0031">Aminopeptidase</keyword>
<evidence type="ECO:0000313" key="14">
    <source>
        <dbReference type="Proteomes" id="UP001465668"/>
    </source>
</evidence>
<comment type="subcellular location">
    <subcellularLocation>
        <location evidence="8">Cytoplasm</location>
    </subcellularLocation>
</comment>
<dbReference type="InterPro" id="IPR001714">
    <property type="entry name" value="Pept_M24_MAP"/>
</dbReference>
<evidence type="ECO:0000256" key="4">
    <source>
        <dbReference type="ARBA" id="ARBA00022723"/>
    </source>
</evidence>
<comment type="cofactor">
    <cofactor evidence="8">
        <name>Zn(2+)</name>
        <dbReference type="ChEBI" id="CHEBI:29105"/>
    </cofactor>
    <cofactor evidence="8">
        <name>Co(2+)</name>
        <dbReference type="ChEBI" id="CHEBI:48828"/>
    </cofactor>
    <cofactor evidence="8">
        <name>Mn(2+)</name>
        <dbReference type="ChEBI" id="CHEBI:29035"/>
    </cofactor>
    <cofactor evidence="8">
        <name>Fe(2+)</name>
        <dbReference type="ChEBI" id="CHEBI:29033"/>
    </cofactor>
    <text evidence="8">Binds 2 divalent metal cations per subunit. Has a high-affinity and a low affinity metal-binding site. The true nature of the physiological cofactor is under debate. The enzyme is active with zinc, cobalt, manganese or divalent iron ions. Has high activity with zinc; zinc cofactor is transferred into the active site region by the ZNG1 zinc chaperone.</text>
</comment>
<keyword evidence="3 8" id="KW-0645">Protease</keyword>
<dbReference type="Proteomes" id="UP001465668">
    <property type="component" value="Unassembled WGS sequence"/>
</dbReference>
<evidence type="ECO:0000256" key="9">
    <source>
        <dbReference type="PROSITE-ProRule" id="PRU01357"/>
    </source>
</evidence>
<dbReference type="PANTHER" id="PTHR43330:SF7">
    <property type="entry name" value="METHIONINE AMINOPEPTIDASE 1"/>
    <property type="match status" value="1"/>
</dbReference>
<feature type="binding site" evidence="8">
    <location>
        <position position="370"/>
    </location>
    <ligand>
        <name>Zn(2+)</name>
        <dbReference type="ChEBI" id="CHEBI:29105"/>
        <label>4</label>
        <note>catalytic</note>
    </ligand>
</feature>
<feature type="binding site" evidence="8">
    <location>
        <position position="240"/>
    </location>
    <ligand>
        <name>Zn(2+)</name>
        <dbReference type="ChEBI" id="CHEBI:29105"/>
        <label>4</label>
        <note>catalytic</note>
    </ligand>
</feature>
<dbReference type="InterPro" id="IPR031615">
    <property type="entry name" value="Zfn-C6H2"/>
</dbReference>
<evidence type="ECO:0000256" key="11">
    <source>
        <dbReference type="SAM" id="MobiDB-lite"/>
    </source>
</evidence>
<evidence type="ECO:0000256" key="3">
    <source>
        <dbReference type="ARBA" id="ARBA00022670"/>
    </source>
</evidence>
<feature type="domain" description="C6H2-type" evidence="12">
    <location>
        <begin position="9"/>
        <end position="63"/>
    </location>
</feature>
<feature type="binding site" evidence="8">
    <location>
        <position position="306"/>
    </location>
    <ligand>
        <name>Zn(2+)</name>
        <dbReference type="ChEBI" id="CHEBI:29105"/>
        <label>4</label>
        <note>catalytic</note>
    </ligand>
</feature>
<organism evidence="13 14">
    <name type="scientific">Seiridium cardinale</name>
    <dbReference type="NCBI Taxonomy" id="138064"/>
    <lineage>
        <taxon>Eukaryota</taxon>
        <taxon>Fungi</taxon>
        <taxon>Dikarya</taxon>
        <taxon>Ascomycota</taxon>
        <taxon>Pezizomycotina</taxon>
        <taxon>Sordariomycetes</taxon>
        <taxon>Xylariomycetidae</taxon>
        <taxon>Amphisphaeriales</taxon>
        <taxon>Sporocadaceae</taxon>
        <taxon>Seiridium</taxon>
    </lineage>
</organism>
<dbReference type="Gene3D" id="3.90.230.10">
    <property type="entry name" value="Creatinase/methionine aminopeptidase superfamily"/>
    <property type="match status" value="1"/>
</dbReference>
<keyword evidence="4 8" id="KW-0479">Metal-binding</keyword>
<feature type="binding site" evidence="8">
    <location>
        <position position="370"/>
    </location>
    <ligand>
        <name>Zn(2+)</name>
        <dbReference type="ChEBI" id="CHEBI:29105"/>
        <label>3</label>
    </ligand>
</feature>
<comment type="caution">
    <text evidence="13">The sequence shown here is derived from an EMBL/GenBank/DDBJ whole genome shotgun (WGS) entry which is preliminary data.</text>
</comment>
<feature type="binding site" evidence="8">
    <location>
        <position position="240"/>
    </location>
    <ligand>
        <name>Zn(2+)</name>
        <dbReference type="ChEBI" id="CHEBI:29105"/>
        <label>3</label>
    </ligand>
</feature>
<evidence type="ECO:0000256" key="10">
    <source>
        <dbReference type="RuleBase" id="RU003653"/>
    </source>
</evidence>
<feature type="binding site" evidence="8">
    <location>
        <position position="212"/>
    </location>
    <ligand>
        <name>a protein</name>
        <dbReference type="ChEBI" id="CHEBI:16541"/>
    </ligand>
    <ligandPart>
        <name>N-terminal L-methionine residue</name>
        <dbReference type="ChEBI" id="CHEBI:64731"/>
    </ligandPart>
</feature>
<feature type="compositionally biased region" description="Low complexity" evidence="11">
    <location>
        <begin position="400"/>
        <end position="412"/>
    </location>
</feature>
<comment type="subunit">
    <text evidence="8">Associates with the 60S ribosomal subunit of the 80S translational complex.</text>
</comment>
<dbReference type="HAMAP" id="MF_01974">
    <property type="entry name" value="MetAP_1"/>
    <property type="match status" value="1"/>
</dbReference>
<dbReference type="Pfam" id="PF15801">
    <property type="entry name" value="zf-C6H2"/>
    <property type="match status" value="1"/>
</dbReference>
<evidence type="ECO:0000256" key="2">
    <source>
        <dbReference type="ARBA" id="ARBA00022490"/>
    </source>
</evidence>
<dbReference type="PANTHER" id="PTHR43330">
    <property type="entry name" value="METHIONINE AMINOPEPTIDASE"/>
    <property type="match status" value="1"/>
</dbReference>
<keyword evidence="5 9" id="KW-0863">Zinc-finger</keyword>
<proteinExistence type="inferred from homology"/>
<keyword evidence="14" id="KW-1185">Reference proteome</keyword>
<dbReference type="NCBIfam" id="TIGR00500">
    <property type="entry name" value="met_pdase_I"/>
    <property type="match status" value="1"/>
</dbReference>
<evidence type="ECO:0000256" key="5">
    <source>
        <dbReference type="ARBA" id="ARBA00022771"/>
    </source>
</evidence>
<evidence type="ECO:0000259" key="12">
    <source>
        <dbReference type="PROSITE" id="PS52013"/>
    </source>
</evidence>
<dbReference type="InterPro" id="IPR000994">
    <property type="entry name" value="Pept_M24"/>
</dbReference>
<keyword evidence="7" id="KW-0862">Zinc</keyword>
<dbReference type="EC" id="3.4.11.18" evidence="10"/>
<sequence>MADTEPPAKKKCLGVDCENDAGSLQCPTCLKMGIKGSFFCSQDCFKKNWGDHKSMHKTAQGKTQNGIIHNIIPPKVVSKPDPATGFFNPFPSYSYTGSLRPVYPLSPKRTVPKSIPHPDYAETGIPKSSRLLNRNKIEILDAKAQEGMRKVCRLAREVLDIVAAEVKPGVTTDYLDEVCHKACIERNSYPSPLNYNYFPKSICTSPNEVICHGIPDQRILLDGDIINLDVTLYHEGFHGDLNETYYVGDRAKADPDAVRVVETARECLDQAIQMVKPGALIRDFGNVIEKHATAKKCSVIRTYCGHGINSIFHCPPNVPHYARNKAVGECKPGMTFTIEPMIALGKYRDVTWPDNWTSTTIDGKKTAQFEHTLLVTEDGVEILTARQANSPGDASGAGSPPEALEPACQEPAAPQPPNLQGSSPVGHKVESELGACQTELPGTLDPTSSELTKLEQRRSFSRATEPLSSSDTTHHFAHTHHNLKGLSLPAFITLPRLNSLATAT</sequence>
<keyword evidence="2 8" id="KW-0963">Cytoplasm</keyword>
<dbReference type="InterPro" id="IPR036005">
    <property type="entry name" value="Creatinase/aminopeptidase-like"/>
</dbReference>
<evidence type="ECO:0000256" key="6">
    <source>
        <dbReference type="ARBA" id="ARBA00022801"/>
    </source>
</evidence>
<comment type="catalytic activity">
    <reaction evidence="8 10">
        <text>Release of N-terminal amino acids, preferentially methionine, from peptides and arylamides.</text>
        <dbReference type="EC" id="3.4.11.18"/>
    </reaction>
</comment>
<name>A0ABR2X692_9PEZI</name>
<comment type="cofactor">
    <cofactor evidence="10">
        <name>Co(2+)</name>
        <dbReference type="ChEBI" id="CHEBI:48828"/>
    </cofactor>
    <cofactor evidence="10">
        <name>Zn(2+)</name>
        <dbReference type="ChEBI" id="CHEBI:29105"/>
    </cofactor>
    <cofactor evidence="10">
        <name>Mn(2+)</name>
        <dbReference type="ChEBI" id="CHEBI:29035"/>
    </cofactor>
    <cofactor evidence="10">
        <name>Fe(2+)</name>
        <dbReference type="ChEBI" id="CHEBI:29033"/>
    </cofactor>
    <text evidence="10">Binds 2 divalent metal cations per subunit. Has a high-affinity and a low affinity metal-binding site. The true nature of the physiological cofactor is under debate. The enzyme is active with cobalt, zinc, manganese or divalent iron ions.</text>
</comment>
<protein>
    <recommendedName>
        <fullName evidence="10">Methionine aminopeptidase</fullName>
        <ecNumber evidence="10">3.4.11.18</ecNumber>
    </recommendedName>
</protein>
<dbReference type="PROSITE" id="PS52013">
    <property type="entry name" value="ZF_C6H2"/>
    <property type="match status" value="1"/>
</dbReference>
<evidence type="ECO:0000256" key="8">
    <source>
        <dbReference type="HAMAP-Rule" id="MF_03174"/>
    </source>
</evidence>
<keyword evidence="6 8" id="KW-0378">Hydrolase</keyword>
<dbReference type="PROSITE" id="PS00680">
    <property type="entry name" value="MAP_1"/>
    <property type="match status" value="1"/>
</dbReference>
<feature type="binding site" evidence="8">
    <location>
        <position position="313"/>
    </location>
    <ligand>
        <name>a protein</name>
        <dbReference type="ChEBI" id="CHEBI:16541"/>
    </ligand>
    <ligandPart>
        <name>N-terminal L-methionine residue</name>
        <dbReference type="ChEBI" id="CHEBI:64731"/>
    </ligandPart>
</feature>
<comment type="similarity">
    <text evidence="8 9">Belongs to the peptidase M24A family. Methionine aminopeptidase type 1 subfamily.</text>
</comment>
<dbReference type="CDD" id="cd01086">
    <property type="entry name" value="MetAP1"/>
    <property type="match status" value="1"/>
</dbReference>
<evidence type="ECO:0000313" key="13">
    <source>
        <dbReference type="EMBL" id="KAK9769274.1"/>
    </source>
</evidence>